<dbReference type="Gene3D" id="3.40.50.300">
    <property type="entry name" value="P-loop containing nucleotide triphosphate hydrolases"/>
    <property type="match status" value="2"/>
</dbReference>
<sequence length="662" mass="73291">MSDASTLRPPQPILYAERPDKKKSPLDDYAAKAVAYLKVAASSHRARRLAGIERKVAAFDDEMRALSDEELRARGRQIAVALKRQTGFPEQVVAESFAVIREISGRLSGRRHYGVQMVGAYALLRGYLAEMATGEGKTLTAALGAATAALAGLPVHVVTVNDYLAARDAELTKPIYDWLGLSVGVVVAGQSVDQRRAAYACDITYCTNKELAFDYLRDRIILGQNGGNLRLKLERLQGRKPRADQLRLRGLHFAIVDEADSVLVDEARTPLVISGEAKGEISTTTAKEALDLAGLLESGKHYVLVAAQKRIVLTPEGRETIAAFADERGQEWRGVVVREELARQALSALHLFHRGEQYLVRDGKVQIIDEHTGRVMPDRAWSDGQHQIIEVKEGCTPSARRTTIARMTYQRFFRRYAHLSGMTGTGRQVAREFWQVYRLPVVTIPTHRPRQRIDLKDRVLANDAEKWRLVTERVKQLNAQGIPILLGTRSVASSVTASERLSAAGLQHLVLNAAQDGVEAGIVALAGERGRITVATNMAGRGTDIHIADDIEKMGGLHVIMVERHEARRIDDQLAGRSGRQGQKGCFQAILSLDDPLMEFAASGLFKDFCRVAQPVLGETIARWLLRHAQRRAERIHAGMRRDLLKSDENQTRTLAFTGRPE</sequence>
<dbReference type="OrthoDB" id="9805579at2"/>
<dbReference type="GO" id="GO:0065002">
    <property type="term" value="P:intracellular protein transmembrane transport"/>
    <property type="evidence" value="ECO:0007669"/>
    <property type="project" value="UniProtKB-UniRule"/>
</dbReference>
<evidence type="ECO:0000256" key="11">
    <source>
        <dbReference type="HAMAP-Rule" id="MF_01382"/>
    </source>
</evidence>
<evidence type="ECO:0000259" key="14">
    <source>
        <dbReference type="PROSITE" id="PS51194"/>
    </source>
</evidence>
<gene>
    <name evidence="16" type="primary">secA_2</name>
    <name evidence="11" type="synonym">secA</name>
    <name evidence="16" type="ORF">NCTC10684_04958</name>
</gene>
<protein>
    <recommendedName>
        <fullName evidence="11">Protein translocase subunit SecA</fullName>
        <ecNumber evidence="11">7.4.2.8</ecNumber>
    </recommendedName>
</protein>
<feature type="domain" description="Helicase ATP-binding" evidence="13">
    <location>
        <begin position="118"/>
        <end position="304"/>
    </location>
</feature>
<evidence type="ECO:0000256" key="12">
    <source>
        <dbReference type="SAM" id="MobiDB-lite"/>
    </source>
</evidence>
<evidence type="ECO:0000256" key="3">
    <source>
        <dbReference type="ARBA" id="ARBA00022490"/>
    </source>
</evidence>
<dbReference type="SMART" id="SM00957">
    <property type="entry name" value="SecA_DEAD"/>
    <property type="match status" value="1"/>
</dbReference>
<reference evidence="16 17" key="1">
    <citation type="submission" date="2018-06" db="EMBL/GenBank/DDBJ databases">
        <authorList>
            <consortium name="Pathogen Informatics"/>
            <person name="Doyle S."/>
        </authorList>
    </citation>
    <scope>NUCLEOTIDE SEQUENCE [LARGE SCALE GENOMIC DNA]</scope>
    <source>
        <strain evidence="16 17">NCTC10684</strain>
    </source>
</reference>
<feature type="domain" description="SecA family profile" evidence="15">
    <location>
        <begin position="31"/>
        <end position="622"/>
    </location>
</feature>
<dbReference type="GO" id="GO:0031522">
    <property type="term" value="C:cell envelope Sec protein transport complex"/>
    <property type="evidence" value="ECO:0007669"/>
    <property type="project" value="TreeGrafter"/>
</dbReference>
<dbReference type="Pfam" id="PF21090">
    <property type="entry name" value="P-loop_SecA"/>
    <property type="match status" value="1"/>
</dbReference>
<accession>A0A381IIZ6</accession>
<dbReference type="InterPro" id="IPR011130">
    <property type="entry name" value="SecA_preprotein_X-link_dom"/>
</dbReference>
<evidence type="ECO:0000256" key="7">
    <source>
        <dbReference type="ARBA" id="ARBA00022927"/>
    </source>
</evidence>
<dbReference type="GO" id="GO:0008564">
    <property type="term" value="F:protein-exporting ATPase activity"/>
    <property type="evidence" value="ECO:0007669"/>
    <property type="project" value="UniProtKB-EC"/>
</dbReference>
<evidence type="ECO:0000256" key="8">
    <source>
        <dbReference type="ARBA" id="ARBA00022967"/>
    </source>
</evidence>
<keyword evidence="7 11" id="KW-0653">Protein transport</keyword>
<dbReference type="CDD" id="cd18803">
    <property type="entry name" value="SF2_C_secA"/>
    <property type="match status" value="1"/>
</dbReference>
<comment type="catalytic activity">
    <reaction evidence="11">
        <text>ATP + H2O + cellular proteinSide 1 = ADP + phosphate + cellular proteinSide 2.</text>
        <dbReference type="EC" id="7.4.2.8"/>
    </reaction>
</comment>
<dbReference type="InterPro" id="IPR014001">
    <property type="entry name" value="Helicase_ATP-bd"/>
</dbReference>
<evidence type="ECO:0000256" key="6">
    <source>
        <dbReference type="ARBA" id="ARBA00022840"/>
    </source>
</evidence>
<dbReference type="SUPFAM" id="SSF81767">
    <property type="entry name" value="Pre-protein crosslinking domain of SecA"/>
    <property type="match status" value="1"/>
</dbReference>
<dbReference type="Pfam" id="PF07517">
    <property type="entry name" value="SecA_DEAD"/>
    <property type="match status" value="1"/>
</dbReference>
<organism evidence="16 17">
    <name type="scientific">Aminobacter aminovorans</name>
    <name type="common">Chelatobacter heintzii</name>
    <dbReference type="NCBI Taxonomy" id="83263"/>
    <lineage>
        <taxon>Bacteria</taxon>
        <taxon>Pseudomonadati</taxon>
        <taxon>Pseudomonadota</taxon>
        <taxon>Alphaproteobacteria</taxon>
        <taxon>Hyphomicrobiales</taxon>
        <taxon>Phyllobacteriaceae</taxon>
        <taxon>Aminobacter</taxon>
    </lineage>
</organism>
<evidence type="ECO:0000256" key="4">
    <source>
        <dbReference type="ARBA" id="ARBA00022519"/>
    </source>
</evidence>
<dbReference type="CDD" id="cd17928">
    <property type="entry name" value="DEXDc_SecA"/>
    <property type="match status" value="1"/>
</dbReference>
<evidence type="ECO:0000259" key="15">
    <source>
        <dbReference type="PROSITE" id="PS51196"/>
    </source>
</evidence>
<keyword evidence="1 11" id="KW-0813">Transport</keyword>
<dbReference type="SMART" id="SM00958">
    <property type="entry name" value="SecA_PP_bind"/>
    <property type="match status" value="1"/>
</dbReference>
<dbReference type="GO" id="GO:0005886">
    <property type="term" value="C:plasma membrane"/>
    <property type="evidence" value="ECO:0007669"/>
    <property type="project" value="UniProtKB-SubCell"/>
</dbReference>
<dbReference type="EMBL" id="UFSM01000002">
    <property type="protein sequence ID" value="SUY28052.1"/>
    <property type="molecule type" value="Genomic_DNA"/>
</dbReference>
<evidence type="ECO:0000256" key="9">
    <source>
        <dbReference type="ARBA" id="ARBA00023010"/>
    </source>
</evidence>
<name>A0A381IIZ6_AMIAI</name>
<keyword evidence="3 11" id="KW-0963">Cytoplasm</keyword>
<dbReference type="PROSITE" id="PS51192">
    <property type="entry name" value="HELICASE_ATP_BIND_1"/>
    <property type="match status" value="1"/>
</dbReference>
<dbReference type="PRINTS" id="PR00906">
    <property type="entry name" value="SECA"/>
</dbReference>
<dbReference type="PROSITE" id="PS51196">
    <property type="entry name" value="SECA_MOTOR_DEAD"/>
    <property type="match status" value="1"/>
</dbReference>
<keyword evidence="6 11" id="KW-0067">ATP-binding</keyword>
<keyword evidence="10 11" id="KW-0472">Membrane</keyword>
<dbReference type="PANTHER" id="PTHR30612">
    <property type="entry name" value="SECA INNER MEMBRANE COMPONENT OF SEC PROTEIN SECRETION SYSTEM"/>
    <property type="match status" value="1"/>
</dbReference>
<keyword evidence="8 11" id="KW-1278">Translocase</keyword>
<feature type="binding site" evidence="11">
    <location>
        <position position="116"/>
    </location>
    <ligand>
        <name>ATP</name>
        <dbReference type="ChEBI" id="CHEBI:30616"/>
    </ligand>
</feature>
<keyword evidence="4" id="KW-0997">Cell inner membrane</keyword>
<comment type="subunit">
    <text evidence="11">Monomer and homodimer. Part of the essential Sec protein translocation apparatus which comprises SecA, SecYEG and auxiliary proteins SecDF-YajC and YidC.</text>
</comment>
<dbReference type="GO" id="GO:0017038">
    <property type="term" value="P:protein import"/>
    <property type="evidence" value="ECO:0007669"/>
    <property type="project" value="InterPro"/>
</dbReference>
<comment type="function">
    <text evidence="11">Part of the Sec protein translocase complex. Interacts with the SecYEG preprotein conducting channel. Has a central role in coupling the hydrolysis of ATP to the transfer of proteins into and across the cell membrane, serving both as a receptor for the preprotein-SecB complex and as an ATP-driven molecular motor driving the stepwise translocation of polypeptide chains across the membrane.</text>
</comment>
<comment type="subcellular location">
    <subcellularLocation>
        <location evidence="11">Cell membrane</location>
        <topology evidence="11">Peripheral membrane protein</topology>
        <orientation evidence="11">Cytoplasmic side</orientation>
    </subcellularLocation>
    <subcellularLocation>
        <location evidence="11">Cytoplasm</location>
    </subcellularLocation>
    <text evidence="11">Distribution is 50-50.</text>
</comment>
<evidence type="ECO:0000313" key="17">
    <source>
        <dbReference type="Proteomes" id="UP000254701"/>
    </source>
</evidence>
<dbReference type="SUPFAM" id="SSF52540">
    <property type="entry name" value="P-loop containing nucleoside triphosphate hydrolases"/>
    <property type="match status" value="2"/>
</dbReference>
<evidence type="ECO:0000256" key="1">
    <source>
        <dbReference type="ARBA" id="ARBA00022448"/>
    </source>
</evidence>
<evidence type="ECO:0000256" key="5">
    <source>
        <dbReference type="ARBA" id="ARBA00022741"/>
    </source>
</evidence>
<dbReference type="AlphaFoldDB" id="A0A381IIZ6"/>
<evidence type="ECO:0000313" key="16">
    <source>
        <dbReference type="EMBL" id="SUY28052.1"/>
    </source>
</evidence>
<feature type="binding site" evidence="11">
    <location>
        <begin position="134"/>
        <end position="138"/>
    </location>
    <ligand>
        <name>ATP</name>
        <dbReference type="ChEBI" id="CHEBI:30616"/>
    </ligand>
</feature>
<keyword evidence="5 11" id="KW-0547">Nucleotide-binding</keyword>
<dbReference type="InterPro" id="IPR044722">
    <property type="entry name" value="SecA_SF2_C"/>
</dbReference>
<evidence type="ECO:0000259" key="13">
    <source>
        <dbReference type="PROSITE" id="PS51192"/>
    </source>
</evidence>
<dbReference type="PROSITE" id="PS51194">
    <property type="entry name" value="HELICASE_CTER"/>
    <property type="match status" value="1"/>
</dbReference>
<dbReference type="InterPro" id="IPR001650">
    <property type="entry name" value="Helicase_C-like"/>
</dbReference>
<dbReference type="GO" id="GO:0006605">
    <property type="term" value="P:protein targeting"/>
    <property type="evidence" value="ECO:0007669"/>
    <property type="project" value="UniProtKB-UniRule"/>
</dbReference>
<feature type="domain" description="Helicase C-terminal" evidence="14">
    <location>
        <begin position="469"/>
        <end position="629"/>
    </location>
</feature>
<dbReference type="HAMAP" id="MF_01382">
    <property type="entry name" value="SecA"/>
    <property type="match status" value="1"/>
</dbReference>
<dbReference type="InterPro" id="IPR011115">
    <property type="entry name" value="SecA_DEAD"/>
</dbReference>
<keyword evidence="2 11" id="KW-1003">Cell membrane</keyword>
<evidence type="ECO:0000256" key="10">
    <source>
        <dbReference type="ARBA" id="ARBA00023136"/>
    </source>
</evidence>
<feature type="binding site" evidence="11">
    <location>
        <position position="544"/>
    </location>
    <ligand>
        <name>ATP</name>
        <dbReference type="ChEBI" id="CHEBI:30616"/>
    </ligand>
</feature>
<keyword evidence="9 11" id="KW-0811">Translocation</keyword>
<proteinExistence type="inferred from homology"/>
<dbReference type="FunFam" id="3.40.50.300:FF:000429">
    <property type="entry name" value="Preprotein translocase subunit SecA"/>
    <property type="match status" value="1"/>
</dbReference>
<dbReference type="Gene3D" id="3.90.1440.10">
    <property type="entry name" value="SecA, preprotein cross-linking domain"/>
    <property type="match status" value="1"/>
</dbReference>
<dbReference type="GO" id="GO:0043952">
    <property type="term" value="P:protein transport by the Sec complex"/>
    <property type="evidence" value="ECO:0007669"/>
    <property type="project" value="TreeGrafter"/>
</dbReference>
<dbReference type="Pfam" id="PF01043">
    <property type="entry name" value="SecA_PP_bind"/>
    <property type="match status" value="1"/>
</dbReference>
<dbReference type="GO" id="GO:0005829">
    <property type="term" value="C:cytosol"/>
    <property type="evidence" value="ECO:0007669"/>
    <property type="project" value="TreeGrafter"/>
</dbReference>
<dbReference type="InterPro" id="IPR014018">
    <property type="entry name" value="SecA_motor_DEAD"/>
</dbReference>
<dbReference type="InterPro" id="IPR000185">
    <property type="entry name" value="SecA"/>
</dbReference>
<evidence type="ECO:0000256" key="2">
    <source>
        <dbReference type="ARBA" id="ARBA00022475"/>
    </source>
</evidence>
<dbReference type="EC" id="7.4.2.8" evidence="11"/>
<comment type="similarity">
    <text evidence="11">Belongs to the SecA family.</text>
</comment>
<dbReference type="Proteomes" id="UP000254701">
    <property type="component" value="Unassembled WGS sequence"/>
</dbReference>
<feature type="region of interest" description="Disordered" evidence="12">
    <location>
        <begin position="1"/>
        <end position="24"/>
    </location>
</feature>
<dbReference type="InterPro" id="IPR027417">
    <property type="entry name" value="P-loop_NTPase"/>
</dbReference>
<dbReference type="InterPro" id="IPR036670">
    <property type="entry name" value="SecA_X-link_sf"/>
</dbReference>
<dbReference type="GO" id="GO:0005524">
    <property type="term" value="F:ATP binding"/>
    <property type="evidence" value="ECO:0007669"/>
    <property type="project" value="UniProtKB-UniRule"/>
</dbReference>
<dbReference type="PANTHER" id="PTHR30612:SF0">
    <property type="entry name" value="CHLOROPLAST PROTEIN-TRANSPORTING ATPASE"/>
    <property type="match status" value="1"/>
</dbReference>
<dbReference type="RefSeq" id="WP_115734001.1">
    <property type="nucleotide sequence ID" value="NZ_BAAAVY010000001.1"/>
</dbReference>